<accession>A0ABQ9JWA1</accession>
<evidence type="ECO:0000313" key="1">
    <source>
        <dbReference type="EMBL" id="KAJ8982470.1"/>
    </source>
</evidence>
<gene>
    <name evidence="1" type="ORF">NQ317_000428</name>
</gene>
<reference evidence="1" key="1">
    <citation type="journal article" date="2023" name="Insect Mol. Biol.">
        <title>Genome sequencing provides insights into the evolution of gene families encoding plant cell wall-degrading enzymes in longhorned beetles.</title>
        <authorList>
            <person name="Shin N.R."/>
            <person name="Okamura Y."/>
            <person name="Kirsch R."/>
            <person name="Pauchet Y."/>
        </authorList>
    </citation>
    <scope>NUCLEOTIDE SEQUENCE</scope>
    <source>
        <strain evidence="1">MMC_N1</strain>
    </source>
</reference>
<name>A0ABQ9JWA1_9CUCU</name>
<sequence length="94" mass="10606">MEKEYLKGTVLYFAGSFSARLKLYNFGTLKFIAFLADTVTAICENVTLHTTKRFCNLHSGRQTMEVIPYYTTKPIAAFPFQTGNGNIARVSEQL</sequence>
<dbReference type="EMBL" id="JAPWTJ010000122">
    <property type="protein sequence ID" value="KAJ8982470.1"/>
    <property type="molecule type" value="Genomic_DNA"/>
</dbReference>
<protein>
    <submittedName>
        <fullName evidence="1">Uncharacterized protein</fullName>
    </submittedName>
</protein>
<keyword evidence="2" id="KW-1185">Reference proteome</keyword>
<evidence type="ECO:0000313" key="2">
    <source>
        <dbReference type="Proteomes" id="UP001162164"/>
    </source>
</evidence>
<organism evidence="1 2">
    <name type="scientific">Molorchus minor</name>
    <dbReference type="NCBI Taxonomy" id="1323400"/>
    <lineage>
        <taxon>Eukaryota</taxon>
        <taxon>Metazoa</taxon>
        <taxon>Ecdysozoa</taxon>
        <taxon>Arthropoda</taxon>
        <taxon>Hexapoda</taxon>
        <taxon>Insecta</taxon>
        <taxon>Pterygota</taxon>
        <taxon>Neoptera</taxon>
        <taxon>Endopterygota</taxon>
        <taxon>Coleoptera</taxon>
        <taxon>Polyphaga</taxon>
        <taxon>Cucujiformia</taxon>
        <taxon>Chrysomeloidea</taxon>
        <taxon>Cerambycidae</taxon>
        <taxon>Lamiinae</taxon>
        <taxon>Monochamini</taxon>
        <taxon>Molorchus</taxon>
    </lineage>
</organism>
<proteinExistence type="predicted"/>
<comment type="caution">
    <text evidence="1">The sequence shown here is derived from an EMBL/GenBank/DDBJ whole genome shotgun (WGS) entry which is preliminary data.</text>
</comment>
<dbReference type="Proteomes" id="UP001162164">
    <property type="component" value="Unassembled WGS sequence"/>
</dbReference>